<evidence type="ECO:0000256" key="2">
    <source>
        <dbReference type="ARBA" id="ARBA00007049"/>
    </source>
</evidence>
<feature type="transmembrane region" description="Helical" evidence="6">
    <location>
        <begin position="212"/>
        <end position="236"/>
    </location>
</feature>
<dbReference type="InterPro" id="IPR008217">
    <property type="entry name" value="Ccc1_fam"/>
</dbReference>
<dbReference type="Proteomes" id="UP001164743">
    <property type="component" value="Chromosome 4A"/>
</dbReference>
<dbReference type="RefSeq" id="XP_053019163.1">
    <property type="nucleotide sequence ID" value="XM_053168467.1"/>
</dbReference>
<evidence type="ECO:0000256" key="4">
    <source>
        <dbReference type="ARBA" id="ARBA00022989"/>
    </source>
</evidence>
<reference evidence="7" key="1">
    <citation type="submission" date="2022-10" db="EMBL/GenBank/DDBJ databases">
        <title>Puccinia triticina Genome sequencing and assembly.</title>
        <authorList>
            <person name="Li C."/>
        </authorList>
    </citation>
    <scope>NUCLEOTIDE SEQUENCE</scope>
    <source>
        <strain evidence="7">Pt15</strain>
    </source>
</reference>
<evidence type="ECO:0000256" key="6">
    <source>
        <dbReference type="SAM" id="Phobius"/>
    </source>
</evidence>
<protein>
    <recommendedName>
        <fullName evidence="9">Membrane fraction protein</fullName>
    </recommendedName>
</protein>
<dbReference type="GeneID" id="77809351"/>
<proteinExistence type="inferred from homology"/>
<evidence type="ECO:0000313" key="7">
    <source>
        <dbReference type="EMBL" id="WAQ83608.1"/>
    </source>
</evidence>
<organism evidence="7 8">
    <name type="scientific">Puccinia triticina</name>
    <dbReference type="NCBI Taxonomy" id="208348"/>
    <lineage>
        <taxon>Eukaryota</taxon>
        <taxon>Fungi</taxon>
        <taxon>Dikarya</taxon>
        <taxon>Basidiomycota</taxon>
        <taxon>Pucciniomycotina</taxon>
        <taxon>Pucciniomycetes</taxon>
        <taxon>Pucciniales</taxon>
        <taxon>Pucciniaceae</taxon>
        <taxon>Puccinia</taxon>
    </lineage>
</organism>
<gene>
    <name evidence="7" type="ORF">PtA15_4A56</name>
</gene>
<keyword evidence="4 6" id="KW-1133">Transmembrane helix</keyword>
<sequence>MFWSFFVGSAHCDRHSRLGTSTSRFRPGRLSLRVEVPAEPRPSNSDVGPVDVSVAGWSSARHRAYWTVSGDCWRTSLVAASQPNRQPHAQIVGELENNPLYGAMALSVFSFHLCARQSLSPHPSPSTQRSTTKFIYHQMGALKEPLPTIEAEGCAQNTCDERLCTCRAPGSDEERTLIDIDLVRNIIIGLSDGLTVPFGLTAGLSSLGSSRLVVVAGMAELISGAISMGVGGYLASEADRDQFRYRQRLIRKRVAHSCSNAMDRQVQEILQPFGISQSLCGMVSNDLLKFEYLRTASCDQENMSSSWKKSALVSIFLKLFSRRTPHYDSISREKSADEETIQLSGFESESLGLGMTQFLLKYGEGVEEVSKYQMYLSAFTIGFSYFIGGLIPMAPYFFVEKANVALFWSIGVMVLTLLVFGSLKAYFTGARIGFMGYLKGSLSTIVVGGGAAAASYWVVKLLDVKE</sequence>
<keyword evidence="3 6" id="KW-0812">Transmembrane</keyword>
<evidence type="ECO:0000256" key="5">
    <source>
        <dbReference type="ARBA" id="ARBA00023136"/>
    </source>
</evidence>
<feature type="transmembrane region" description="Helical" evidence="6">
    <location>
        <begin position="375"/>
        <end position="399"/>
    </location>
</feature>
<dbReference type="PANTHER" id="PTHR31851">
    <property type="entry name" value="FE(2+)/MN(2+) TRANSPORTER PCL1"/>
    <property type="match status" value="1"/>
</dbReference>
<comment type="similarity">
    <text evidence="2">Belongs to the CCC1 family.</text>
</comment>
<accession>A0ABY7CH04</accession>
<evidence type="ECO:0000313" key="8">
    <source>
        <dbReference type="Proteomes" id="UP001164743"/>
    </source>
</evidence>
<feature type="transmembrane region" description="Helical" evidence="6">
    <location>
        <begin position="438"/>
        <end position="459"/>
    </location>
</feature>
<comment type="subcellular location">
    <subcellularLocation>
        <location evidence="1">Endomembrane system</location>
        <topology evidence="1">Multi-pass membrane protein</topology>
    </subcellularLocation>
</comment>
<name>A0ABY7CH04_9BASI</name>
<keyword evidence="8" id="KW-1185">Reference proteome</keyword>
<evidence type="ECO:0008006" key="9">
    <source>
        <dbReference type="Google" id="ProtNLM"/>
    </source>
</evidence>
<evidence type="ECO:0000256" key="3">
    <source>
        <dbReference type="ARBA" id="ARBA00022692"/>
    </source>
</evidence>
<keyword evidence="5 6" id="KW-0472">Membrane</keyword>
<dbReference type="Pfam" id="PF01988">
    <property type="entry name" value="VIT1"/>
    <property type="match status" value="1"/>
</dbReference>
<dbReference type="EMBL" id="CP110424">
    <property type="protein sequence ID" value="WAQ83608.1"/>
    <property type="molecule type" value="Genomic_DNA"/>
</dbReference>
<evidence type="ECO:0000256" key="1">
    <source>
        <dbReference type="ARBA" id="ARBA00004127"/>
    </source>
</evidence>
<feature type="transmembrane region" description="Helical" evidence="6">
    <location>
        <begin position="405"/>
        <end position="426"/>
    </location>
</feature>